<organism evidence="2 3">
    <name type="scientific">Rhodotorula toruloides</name>
    <name type="common">Yeast</name>
    <name type="synonym">Rhodosporidium toruloides</name>
    <dbReference type="NCBI Taxonomy" id="5286"/>
    <lineage>
        <taxon>Eukaryota</taxon>
        <taxon>Fungi</taxon>
        <taxon>Dikarya</taxon>
        <taxon>Basidiomycota</taxon>
        <taxon>Pucciniomycotina</taxon>
        <taxon>Microbotryomycetes</taxon>
        <taxon>Sporidiobolales</taxon>
        <taxon>Sporidiobolaceae</taxon>
        <taxon>Rhodotorula</taxon>
    </lineage>
</organism>
<evidence type="ECO:0000313" key="2">
    <source>
        <dbReference type="EMBL" id="PRQ70349.1"/>
    </source>
</evidence>
<feature type="compositionally biased region" description="Low complexity" evidence="1">
    <location>
        <begin position="79"/>
        <end position="95"/>
    </location>
</feature>
<dbReference type="Proteomes" id="UP000239560">
    <property type="component" value="Unassembled WGS sequence"/>
</dbReference>
<evidence type="ECO:0000256" key="1">
    <source>
        <dbReference type="SAM" id="MobiDB-lite"/>
    </source>
</evidence>
<evidence type="ECO:0000313" key="3">
    <source>
        <dbReference type="Proteomes" id="UP000239560"/>
    </source>
</evidence>
<protein>
    <submittedName>
        <fullName evidence="2">Uncharacterized protein</fullName>
    </submittedName>
</protein>
<gene>
    <name evidence="2" type="ORF">AAT19DRAFT_11098</name>
</gene>
<reference evidence="2 3" key="1">
    <citation type="journal article" date="2018" name="Elife">
        <title>Functional genomics of lipid metabolism in the oleaginous yeast Rhodosporidium toruloides.</title>
        <authorList>
            <person name="Coradetti S.T."/>
            <person name="Pinel D."/>
            <person name="Geiselman G."/>
            <person name="Ito M."/>
            <person name="Mondo S."/>
            <person name="Reilly M.C."/>
            <person name="Cheng Y.F."/>
            <person name="Bauer S."/>
            <person name="Grigoriev I."/>
            <person name="Gladden J.M."/>
            <person name="Simmons B.A."/>
            <person name="Brem R."/>
            <person name="Arkin A.P."/>
            <person name="Skerker J.M."/>
        </authorList>
    </citation>
    <scope>NUCLEOTIDE SEQUENCE [LARGE SCALE GENOMIC DNA]</scope>
    <source>
        <strain evidence="2 3">NBRC 0880</strain>
    </source>
</reference>
<dbReference type="EMBL" id="LCTV02000015">
    <property type="protein sequence ID" value="PRQ70349.1"/>
    <property type="molecule type" value="Genomic_DNA"/>
</dbReference>
<name>A0A2S9ZX61_RHOTO</name>
<feature type="compositionally biased region" description="Polar residues" evidence="1">
    <location>
        <begin position="60"/>
        <end position="70"/>
    </location>
</feature>
<comment type="caution">
    <text evidence="2">The sequence shown here is derived from an EMBL/GenBank/DDBJ whole genome shotgun (WGS) entry which is preliminary data.</text>
</comment>
<feature type="region of interest" description="Disordered" evidence="1">
    <location>
        <begin position="60"/>
        <end position="95"/>
    </location>
</feature>
<accession>A0A2S9ZX61</accession>
<proteinExistence type="predicted"/>
<sequence length="95" mass="10349">MVVEVFQQPMDMLVLALLHSTLYSAPPFAISTRPSHSSSLSQRILLRLFTLINSARTLSPSPTQTHSHCGTLTRKLPSSRDVTSTTSPSTTILLA</sequence>
<dbReference type="AlphaFoldDB" id="A0A2S9ZX61"/>